<accession>A0A4Y6U9L7</accession>
<dbReference type="GO" id="GO:0005987">
    <property type="term" value="P:sucrose catabolic process"/>
    <property type="evidence" value="ECO:0007669"/>
    <property type="project" value="TreeGrafter"/>
</dbReference>
<proteinExistence type="inferred from homology"/>
<reference evidence="6 7" key="1">
    <citation type="submission" date="2019-03" db="EMBL/GenBank/DDBJ databases">
        <title>The complete genome sequence of Swingsia_sp. F3b2 LMG30590(T).</title>
        <authorList>
            <person name="Chua K.-O."/>
            <person name="Chan K.-G."/>
            <person name="See-Too W.-S."/>
        </authorList>
    </citation>
    <scope>NUCLEOTIDE SEQUENCE [LARGE SCALE GENOMIC DNA]</scope>
    <source>
        <strain evidence="6 7">F3b2</strain>
    </source>
</reference>
<gene>
    <name evidence="6" type="ORF">E3E12_08160</name>
</gene>
<keyword evidence="2 6" id="KW-0378">Hydrolase</keyword>
<dbReference type="GO" id="GO:0004575">
    <property type="term" value="F:sucrose alpha-glucosidase activity"/>
    <property type="evidence" value="ECO:0007669"/>
    <property type="project" value="TreeGrafter"/>
</dbReference>
<dbReference type="SUPFAM" id="SSF75005">
    <property type="entry name" value="Arabinanase/levansucrase/invertase"/>
    <property type="match status" value="1"/>
</dbReference>
<dbReference type="EMBL" id="CP038231">
    <property type="protein sequence ID" value="QDH14169.1"/>
    <property type="molecule type" value="Genomic_DNA"/>
</dbReference>
<evidence type="ECO:0000256" key="3">
    <source>
        <dbReference type="ARBA" id="ARBA00023295"/>
    </source>
</evidence>
<evidence type="ECO:0000256" key="1">
    <source>
        <dbReference type="ARBA" id="ARBA00009902"/>
    </source>
</evidence>
<comment type="similarity">
    <text evidence="1">Belongs to the glycosyl hydrolase 32 family.</text>
</comment>
<keyword evidence="3" id="KW-0326">Glycosidase</keyword>
<organism evidence="6 7">
    <name type="scientific">Formicincola oecophyllae</name>
    <dbReference type="NCBI Taxonomy" id="2558361"/>
    <lineage>
        <taxon>Bacteria</taxon>
        <taxon>Pseudomonadati</taxon>
        <taxon>Pseudomonadota</taxon>
        <taxon>Alphaproteobacteria</taxon>
        <taxon>Acetobacterales</taxon>
        <taxon>Acetobacteraceae</taxon>
        <taxon>Formicincola</taxon>
    </lineage>
</organism>
<dbReference type="Gene3D" id="2.115.10.20">
    <property type="entry name" value="Glycosyl hydrolase domain, family 43"/>
    <property type="match status" value="1"/>
</dbReference>
<keyword evidence="7" id="KW-1185">Reference proteome</keyword>
<evidence type="ECO:0000256" key="2">
    <source>
        <dbReference type="ARBA" id="ARBA00022801"/>
    </source>
</evidence>
<evidence type="ECO:0000313" key="6">
    <source>
        <dbReference type="EMBL" id="QDH14169.1"/>
    </source>
</evidence>
<dbReference type="InterPro" id="IPR001362">
    <property type="entry name" value="Glyco_hydro_32"/>
</dbReference>
<dbReference type="GO" id="GO:0005737">
    <property type="term" value="C:cytoplasm"/>
    <property type="evidence" value="ECO:0007669"/>
    <property type="project" value="TreeGrafter"/>
</dbReference>
<evidence type="ECO:0000259" key="5">
    <source>
        <dbReference type="Pfam" id="PF00251"/>
    </source>
</evidence>
<feature type="compositionally biased region" description="Basic and acidic residues" evidence="4">
    <location>
        <begin position="392"/>
        <end position="401"/>
    </location>
</feature>
<sequence length="401" mass="44351">MASTYYPLCHAASPQQDVGMYGPYWYYGNDAQTPYYDAKSGKWVFFMLGSHIPTVGTNQNGWQAWITTDMQRWEPQGIFLNPSDYTSTAADGSTIKGFTAVWGGGAFGDPENLWGFGSDAVLFTGSIANPETPGLKPENMAVGLFVCKGGIFNDDGTLKKPEFVKTLTDITTAQSQGYVPDKPDHLLDTDFRDARMSWDPVHRLWVLAVSVSYGVALFTCANPASEEFTFASSWLGPDRTLGQAGGVECPNFLYHKGQWVLVYSDQGKIFQNGLMRQTVMICTGDWDGKIFTNTTTPVTIDHGWTFYAQSVFEEPATGDLLCVGWLNNWNLGGSFWNTGWNGMLTWVRRLDISTMASDGQCRVYPRASLLDDWRAKIGLQAQPDAPAPDKANTTKDNTHES</sequence>
<evidence type="ECO:0000256" key="4">
    <source>
        <dbReference type="SAM" id="MobiDB-lite"/>
    </source>
</evidence>
<feature type="region of interest" description="Disordered" evidence="4">
    <location>
        <begin position="380"/>
        <end position="401"/>
    </location>
</feature>
<feature type="domain" description="Glycosyl hydrolase family 32 N-terminal" evidence="5">
    <location>
        <begin position="26"/>
        <end position="354"/>
    </location>
</feature>
<evidence type="ECO:0000313" key="7">
    <source>
        <dbReference type="Proteomes" id="UP000318709"/>
    </source>
</evidence>
<dbReference type="RefSeq" id="WP_141443873.1">
    <property type="nucleotide sequence ID" value="NZ_CP038231.1"/>
</dbReference>
<dbReference type="KEGG" id="swf:E3E12_08160"/>
<name>A0A4Y6U9L7_9PROT</name>
<protein>
    <submittedName>
        <fullName evidence="6">Glycoside hydrolase family 32 protein</fullName>
    </submittedName>
</protein>
<dbReference type="InterPro" id="IPR023296">
    <property type="entry name" value="Glyco_hydro_beta-prop_sf"/>
</dbReference>
<dbReference type="AlphaFoldDB" id="A0A4Y6U9L7"/>
<dbReference type="SMART" id="SM00640">
    <property type="entry name" value="Glyco_32"/>
    <property type="match status" value="1"/>
</dbReference>
<dbReference type="PANTHER" id="PTHR42800">
    <property type="entry name" value="EXOINULINASE INUD (AFU_ORTHOLOGUE AFUA_5G00480)"/>
    <property type="match status" value="1"/>
</dbReference>
<dbReference type="InterPro" id="IPR013148">
    <property type="entry name" value="Glyco_hydro_32_N"/>
</dbReference>
<dbReference type="PANTHER" id="PTHR42800:SF1">
    <property type="entry name" value="EXOINULINASE INUD (AFU_ORTHOLOGUE AFUA_5G00480)"/>
    <property type="match status" value="1"/>
</dbReference>
<dbReference type="OrthoDB" id="9801455at2"/>
<dbReference type="Proteomes" id="UP000318709">
    <property type="component" value="Chromosome"/>
</dbReference>
<dbReference type="Pfam" id="PF00251">
    <property type="entry name" value="Glyco_hydro_32N"/>
    <property type="match status" value="1"/>
</dbReference>